<dbReference type="EMBL" id="QGTW01000002">
    <property type="protein sequence ID" value="PWW31340.1"/>
    <property type="molecule type" value="Genomic_DNA"/>
</dbReference>
<evidence type="ECO:0000313" key="2">
    <source>
        <dbReference type="Proteomes" id="UP000247150"/>
    </source>
</evidence>
<sequence>MIKINVKIIVLMIGIVLIPLNVIGCTKNEESSGETKIFEIANTEQIVGKKDEEEVTLRKHYMILNPPTDLIDLKELVEKYIKNHPVEEDMNVIEGKNRIFYMSFYRESDDLPRDWQPDESYMNTDRMEHHKHDLIASIIWSDAEPQKEYNVYDKSKEGEIIKWLRFIEDQLVE</sequence>
<reference evidence="1 2" key="1">
    <citation type="submission" date="2018-05" db="EMBL/GenBank/DDBJ databases">
        <title>Freshwater and sediment microbial communities from various areas in North America, analyzing microbe dynamics in response to fracking.</title>
        <authorList>
            <person name="Lamendella R."/>
        </authorList>
    </citation>
    <scope>NUCLEOTIDE SEQUENCE [LARGE SCALE GENOMIC DNA]</scope>
    <source>
        <strain evidence="1 2">15_TX</strain>
    </source>
</reference>
<dbReference type="Proteomes" id="UP000247150">
    <property type="component" value="Unassembled WGS sequence"/>
</dbReference>
<comment type="caution">
    <text evidence="1">The sequence shown here is derived from an EMBL/GenBank/DDBJ whole genome shotgun (WGS) entry which is preliminary data.</text>
</comment>
<protein>
    <submittedName>
        <fullName evidence="1">Uncharacterized protein</fullName>
    </submittedName>
</protein>
<dbReference type="RefSeq" id="WP_110063869.1">
    <property type="nucleotide sequence ID" value="NZ_QGTW01000002.1"/>
</dbReference>
<dbReference type="OrthoDB" id="2850176at2"/>
<proteinExistence type="predicted"/>
<organism evidence="1 2">
    <name type="scientific">Cytobacillus oceanisediminis</name>
    <dbReference type="NCBI Taxonomy" id="665099"/>
    <lineage>
        <taxon>Bacteria</taxon>
        <taxon>Bacillati</taxon>
        <taxon>Bacillota</taxon>
        <taxon>Bacilli</taxon>
        <taxon>Bacillales</taxon>
        <taxon>Bacillaceae</taxon>
        <taxon>Cytobacillus</taxon>
    </lineage>
</organism>
<name>A0A2V3A647_9BACI</name>
<evidence type="ECO:0000313" key="1">
    <source>
        <dbReference type="EMBL" id="PWW31340.1"/>
    </source>
</evidence>
<accession>A0A2V3A647</accession>
<gene>
    <name evidence="1" type="ORF">DFO73_102336</name>
</gene>
<dbReference type="AlphaFoldDB" id="A0A2V3A647"/>